<evidence type="ECO:0000259" key="2">
    <source>
        <dbReference type="PROSITE" id="PS50943"/>
    </source>
</evidence>
<dbReference type="CDD" id="cd00093">
    <property type="entry name" value="HTH_XRE"/>
    <property type="match status" value="1"/>
</dbReference>
<name>A0A1H9RVD8_9LACT</name>
<dbReference type="InterPro" id="IPR001387">
    <property type="entry name" value="Cro/C1-type_HTH"/>
</dbReference>
<dbReference type="GO" id="GO:0003677">
    <property type="term" value="F:DNA binding"/>
    <property type="evidence" value="ECO:0007669"/>
    <property type="project" value="UniProtKB-KW"/>
</dbReference>
<dbReference type="Gene3D" id="1.10.260.40">
    <property type="entry name" value="lambda repressor-like DNA-binding domains"/>
    <property type="match status" value="1"/>
</dbReference>
<protein>
    <submittedName>
        <fullName evidence="3">Transcriptional regulator, contains XRE-family HTH domain</fullName>
    </submittedName>
</protein>
<dbReference type="Proteomes" id="UP000198948">
    <property type="component" value="Unassembled WGS sequence"/>
</dbReference>
<dbReference type="SUPFAM" id="SSF47413">
    <property type="entry name" value="lambda repressor-like DNA-binding domains"/>
    <property type="match status" value="1"/>
</dbReference>
<proteinExistence type="predicted"/>
<dbReference type="OrthoDB" id="9805856at2"/>
<evidence type="ECO:0000313" key="4">
    <source>
        <dbReference type="Proteomes" id="UP000198948"/>
    </source>
</evidence>
<evidence type="ECO:0000313" key="3">
    <source>
        <dbReference type="EMBL" id="SER76762.1"/>
    </source>
</evidence>
<dbReference type="InterPro" id="IPR010982">
    <property type="entry name" value="Lambda_DNA-bd_dom_sf"/>
</dbReference>
<dbReference type="Pfam" id="PF01381">
    <property type="entry name" value="HTH_3"/>
    <property type="match status" value="1"/>
</dbReference>
<dbReference type="PANTHER" id="PTHR46558:SF11">
    <property type="entry name" value="HTH-TYPE TRANSCRIPTIONAL REGULATOR XRE"/>
    <property type="match status" value="1"/>
</dbReference>
<dbReference type="AlphaFoldDB" id="A0A1H9RVD8"/>
<dbReference type="STRING" id="142588.SAMN04488559_105116"/>
<accession>A0A1H9RVD8</accession>
<gene>
    <name evidence="3" type="ORF">SAMN04488559_105116</name>
</gene>
<feature type="domain" description="HTH cro/C1-type" evidence="2">
    <location>
        <begin position="7"/>
        <end position="61"/>
    </location>
</feature>
<evidence type="ECO:0000256" key="1">
    <source>
        <dbReference type="ARBA" id="ARBA00023125"/>
    </source>
</evidence>
<reference evidence="3 4" key="1">
    <citation type="submission" date="2016-10" db="EMBL/GenBank/DDBJ databases">
        <authorList>
            <person name="de Groot N.N."/>
        </authorList>
    </citation>
    <scope>NUCLEOTIDE SEQUENCE [LARGE SCALE GENOMIC DNA]</scope>
    <source>
        <strain evidence="3 4">DSM 13760</strain>
    </source>
</reference>
<sequence length="131" mass="14951">MEIHERIILLRKKQGWKQKDLADKMMLTRPVMCRIESGERAIKEHELAILANLFQVSTDYILGREKKMATLTLETDIGLALQQLIQLIQAEQEIMVFGTKIPADDQQLLMASLSQALALAEALHMKHSKNK</sequence>
<dbReference type="EMBL" id="FOHA01000005">
    <property type="protein sequence ID" value="SER76762.1"/>
    <property type="molecule type" value="Genomic_DNA"/>
</dbReference>
<dbReference type="PANTHER" id="PTHR46558">
    <property type="entry name" value="TRACRIPTIONAL REGULATORY PROTEIN-RELATED-RELATED"/>
    <property type="match status" value="1"/>
</dbReference>
<keyword evidence="4" id="KW-1185">Reference proteome</keyword>
<dbReference type="SMART" id="SM00530">
    <property type="entry name" value="HTH_XRE"/>
    <property type="match status" value="1"/>
</dbReference>
<organism evidence="3 4">
    <name type="scientific">Isobaculum melis</name>
    <dbReference type="NCBI Taxonomy" id="142588"/>
    <lineage>
        <taxon>Bacteria</taxon>
        <taxon>Bacillati</taxon>
        <taxon>Bacillota</taxon>
        <taxon>Bacilli</taxon>
        <taxon>Lactobacillales</taxon>
        <taxon>Carnobacteriaceae</taxon>
        <taxon>Isobaculum</taxon>
    </lineage>
</organism>
<keyword evidence="1" id="KW-0238">DNA-binding</keyword>
<dbReference type="PROSITE" id="PS50943">
    <property type="entry name" value="HTH_CROC1"/>
    <property type="match status" value="1"/>
</dbReference>
<dbReference type="RefSeq" id="WP_092651233.1">
    <property type="nucleotide sequence ID" value="NZ_FOHA01000005.1"/>
</dbReference>